<protein>
    <recommendedName>
        <fullName evidence="2">Acyltransferase 3 domain-containing protein</fullName>
    </recommendedName>
</protein>
<evidence type="ECO:0000256" key="1">
    <source>
        <dbReference type="SAM" id="Phobius"/>
    </source>
</evidence>
<dbReference type="EMBL" id="ONZQ02000002">
    <property type="protein sequence ID" value="SPN98595.1"/>
    <property type="molecule type" value="Genomic_DNA"/>
</dbReference>
<feature type="transmembrane region" description="Helical" evidence="1">
    <location>
        <begin position="439"/>
        <end position="458"/>
    </location>
</feature>
<evidence type="ECO:0000313" key="4">
    <source>
        <dbReference type="Proteomes" id="UP001187682"/>
    </source>
</evidence>
<dbReference type="Proteomes" id="UP001187682">
    <property type="component" value="Unassembled WGS sequence"/>
</dbReference>
<keyword evidence="1" id="KW-0812">Transmembrane</keyword>
<feature type="transmembrane region" description="Helical" evidence="1">
    <location>
        <begin position="85"/>
        <end position="104"/>
    </location>
</feature>
<feature type="transmembrane region" description="Helical" evidence="1">
    <location>
        <begin position="284"/>
        <end position="309"/>
    </location>
</feature>
<sequence length="523" mass="58098">MAMRWLRRGLAPLMPEARGYSRVSAASEGSGSGSDSDNEKPTEVVAARRGAWLSYLLFLLPSFARPSAAGVSTGRRMSPTSWLDGLRGVAAFIVVWHHSSLVYFSWDIHSAWKDSSSLFIQLPIVRVLIAGPPAVCIFFVISGYAISLKLLKLSHLGRSAEFVDSLSSSLFRRHPRLFMPATFVLFTSAVMSYLGAFPTEPWSKEVAIATRVPPRLETLGAQLMDWASRSVALAYPIRNTINSRDVNPYDPNLWTLPVEFGCSFLVFTLLAVMHKFRPFVRMGFTLTLISFCLYRAETNVFLFLSGMFLSDLRTYRTLRDTAAQAPQLPVASYRGDDDGTTAPPTRGGIRGLLRSPAAKPLAFLAAFTASLYVLSMPELGRGGEDAPGFATLASLIPQYYRDARHADYFWVPLAAVFLVATIDFAPFLQRLFTSRFAQYLGDISFSIYLVHGPLLWSYGAWLAPRFVPAGEDVTPAQYGWGVAMCYLLFWPVVIYEADIVTRVVDGQSVKFARWVYNKLVKSS</sequence>
<dbReference type="GO" id="GO:0016747">
    <property type="term" value="F:acyltransferase activity, transferring groups other than amino-acyl groups"/>
    <property type="evidence" value="ECO:0007669"/>
    <property type="project" value="InterPro"/>
</dbReference>
<feature type="transmembrane region" description="Helical" evidence="1">
    <location>
        <begin position="478"/>
        <end position="495"/>
    </location>
</feature>
<dbReference type="InterPro" id="IPR050879">
    <property type="entry name" value="Acyltransferase_3"/>
</dbReference>
<feature type="transmembrane region" description="Helical" evidence="1">
    <location>
        <begin position="408"/>
        <end position="427"/>
    </location>
</feature>
<name>A0AAE8MS72_9PEZI</name>
<evidence type="ECO:0000313" key="3">
    <source>
        <dbReference type="EMBL" id="SPN98595.1"/>
    </source>
</evidence>
<proteinExistence type="predicted"/>
<keyword evidence="1" id="KW-0472">Membrane</keyword>
<comment type="caution">
    <text evidence="3">The sequence shown here is derived from an EMBL/GenBank/DDBJ whole genome shotgun (WGS) entry which is preliminary data.</text>
</comment>
<reference evidence="3" key="1">
    <citation type="submission" date="2018-03" db="EMBL/GenBank/DDBJ databases">
        <authorList>
            <person name="Guldener U."/>
        </authorList>
    </citation>
    <scope>NUCLEOTIDE SEQUENCE</scope>
</reference>
<dbReference type="PANTHER" id="PTHR23028:SF134">
    <property type="entry name" value="PUTATIVE (AFU_ORTHOLOGUE AFUA_4G08520)-RELATED"/>
    <property type="match status" value="1"/>
</dbReference>
<dbReference type="InterPro" id="IPR002656">
    <property type="entry name" value="Acyl_transf_3_dom"/>
</dbReference>
<dbReference type="AlphaFoldDB" id="A0AAE8MS72"/>
<feature type="transmembrane region" description="Helical" evidence="1">
    <location>
        <begin position="177"/>
        <end position="196"/>
    </location>
</feature>
<dbReference type="PANTHER" id="PTHR23028">
    <property type="entry name" value="ACETYLTRANSFERASE"/>
    <property type="match status" value="1"/>
</dbReference>
<feature type="domain" description="Acyltransferase 3" evidence="2">
    <location>
        <begin position="81"/>
        <end position="495"/>
    </location>
</feature>
<feature type="transmembrane region" description="Helical" evidence="1">
    <location>
        <begin position="124"/>
        <end position="146"/>
    </location>
</feature>
<accession>A0AAE8MS72</accession>
<dbReference type="Pfam" id="PF01757">
    <property type="entry name" value="Acyl_transf_3"/>
    <property type="match status" value="1"/>
</dbReference>
<feature type="transmembrane region" description="Helical" evidence="1">
    <location>
        <begin position="253"/>
        <end position="272"/>
    </location>
</feature>
<gene>
    <name evidence="3" type="ORF">DNG_01640</name>
</gene>
<keyword evidence="1" id="KW-1133">Transmembrane helix</keyword>
<keyword evidence="4" id="KW-1185">Reference proteome</keyword>
<evidence type="ECO:0000259" key="2">
    <source>
        <dbReference type="Pfam" id="PF01757"/>
    </source>
</evidence>
<organism evidence="3 4">
    <name type="scientific">Cephalotrichum gorgonifer</name>
    <dbReference type="NCBI Taxonomy" id="2041049"/>
    <lineage>
        <taxon>Eukaryota</taxon>
        <taxon>Fungi</taxon>
        <taxon>Dikarya</taxon>
        <taxon>Ascomycota</taxon>
        <taxon>Pezizomycotina</taxon>
        <taxon>Sordariomycetes</taxon>
        <taxon>Hypocreomycetidae</taxon>
        <taxon>Microascales</taxon>
        <taxon>Microascaceae</taxon>
        <taxon>Cephalotrichum</taxon>
    </lineage>
</organism>